<proteinExistence type="predicted"/>
<keyword evidence="1" id="KW-0732">Signal</keyword>
<dbReference type="InterPro" id="IPR051082">
    <property type="entry name" value="Pentapeptide-BTB/POZ_domain"/>
</dbReference>
<dbReference type="PANTHER" id="PTHR14136">
    <property type="entry name" value="BTB_POZ DOMAIN-CONTAINING PROTEIN KCTD9"/>
    <property type="match status" value="1"/>
</dbReference>
<organism evidence="2">
    <name type="scientific">Sedimenticola thiotaurini</name>
    <dbReference type="NCBI Taxonomy" id="1543721"/>
    <lineage>
        <taxon>Bacteria</taxon>
        <taxon>Pseudomonadati</taxon>
        <taxon>Pseudomonadota</taxon>
        <taxon>Gammaproteobacteria</taxon>
        <taxon>Chromatiales</taxon>
        <taxon>Sedimenticolaceae</taxon>
        <taxon>Sedimenticola</taxon>
    </lineage>
</organism>
<gene>
    <name evidence="2" type="ORF">ENI96_10180</name>
</gene>
<dbReference type="Pfam" id="PF00805">
    <property type="entry name" value="Pentapeptide"/>
    <property type="match status" value="1"/>
</dbReference>
<accession>A0A831RMN3</accession>
<sequence>MNRPAATLFFTLLPILSSPPASAFEATDLARLLDSGRCVRCDLRGADLSGRRLTGVSLAGSDLRGTDLSGSNLRYADLTGADLGQARLDGADLSGARLRGARLFGVDLTETRLAGADLRDADLRHLEVDLALEFLDLTGVLLEGARFRDGVRCAGLPEKGGWGCAAGGGDRATPAERSR</sequence>
<name>A0A831RMN3_9GAMM</name>
<dbReference type="Gene3D" id="2.160.20.80">
    <property type="entry name" value="E3 ubiquitin-protein ligase SopA"/>
    <property type="match status" value="1"/>
</dbReference>
<dbReference type="EMBL" id="DRKP01000117">
    <property type="protein sequence ID" value="HEB96782.1"/>
    <property type="molecule type" value="Genomic_DNA"/>
</dbReference>
<reference evidence="2" key="1">
    <citation type="journal article" date="2020" name="mSystems">
        <title>Genome- and Community-Level Interaction Insights into Carbon Utilization and Element Cycling Functions of Hydrothermarchaeota in Hydrothermal Sediment.</title>
        <authorList>
            <person name="Zhou Z."/>
            <person name="Liu Y."/>
            <person name="Xu W."/>
            <person name="Pan J."/>
            <person name="Luo Z.H."/>
            <person name="Li M."/>
        </authorList>
    </citation>
    <scope>NUCLEOTIDE SEQUENCE [LARGE SCALE GENOMIC DNA]</scope>
    <source>
        <strain evidence="2">HyVt-443</strain>
    </source>
</reference>
<dbReference type="Proteomes" id="UP000886251">
    <property type="component" value="Unassembled WGS sequence"/>
</dbReference>
<evidence type="ECO:0000313" key="2">
    <source>
        <dbReference type="EMBL" id="HEB96782.1"/>
    </source>
</evidence>
<dbReference type="PANTHER" id="PTHR14136:SF17">
    <property type="entry name" value="BTB_POZ DOMAIN-CONTAINING PROTEIN KCTD9"/>
    <property type="match status" value="1"/>
</dbReference>
<feature type="chain" id="PRO_5032860665" evidence="1">
    <location>
        <begin position="24"/>
        <end position="179"/>
    </location>
</feature>
<dbReference type="SUPFAM" id="SSF141571">
    <property type="entry name" value="Pentapeptide repeat-like"/>
    <property type="match status" value="1"/>
</dbReference>
<feature type="signal peptide" evidence="1">
    <location>
        <begin position="1"/>
        <end position="23"/>
    </location>
</feature>
<evidence type="ECO:0000256" key="1">
    <source>
        <dbReference type="SAM" id="SignalP"/>
    </source>
</evidence>
<comment type="caution">
    <text evidence="2">The sequence shown here is derived from an EMBL/GenBank/DDBJ whole genome shotgun (WGS) entry which is preliminary data.</text>
</comment>
<protein>
    <submittedName>
        <fullName evidence="2">Pentapeptide repeat-containing protein</fullName>
    </submittedName>
</protein>
<dbReference type="InterPro" id="IPR001646">
    <property type="entry name" value="5peptide_repeat"/>
</dbReference>
<dbReference type="AlphaFoldDB" id="A0A831RMN3"/>